<organism evidence="2 3">
    <name type="scientific">Elysia crispata</name>
    <name type="common">lettuce slug</name>
    <dbReference type="NCBI Taxonomy" id="231223"/>
    <lineage>
        <taxon>Eukaryota</taxon>
        <taxon>Metazoa</taxon>
        <taxon>Spiralia</taxon>
        <taxon>Lophotrochozoa</taxon>
        <taxon>Mollusca</taxon>
        <taxon>Gastropoda</taxon>
        <taxon>Heterobranchia</taxon>
        <taxon>Euthyneura</taxon>
        <taxon>Panpulmonata</taxon>
        <taxon>Sacoglossa</taxon>
        <taxon>Placobranchoidea</taxon>
        <taxon>Plakobranchidae</taxon>
        <taxon>Elysia</taxon>
    </lineage>
</organism>
<name>A0AAE0YZ65_9GAST</name>
<protein>
    <submittedName>
        <fullName evidence="2">Uncharacterized protein</fullName>
    </submittedName>
</protein>
<gene>
    <name evidence="2" type="ORF">RRG08_062172</name>
</gene>
<evidence type="ECO:0000313" key="2">
    <source>
        <dbReference type="EMBL" id="KAK3759640.1"/>
    </source>
</evidence>
<dbReference type="Proteomes" id="UP001283361">
    <property type="component" value="Unassembled WGS sequence"/>
</dbReference>
<keyword evidence="3" id="KW-1185">Reference proteome</keyword>
<evidence type="ECO:0000256" key="1">
    <source>
        <dbReference type="SAM" id="MobiDB-lite"/>
    </source>
</evidence>
<dbReference type="EMBL" id="JAWDGP010005094">
    <property type="protein sequence ID" value="KAK3759640.1"/>
    <property type="molecule type" value="Genomic_DNA"/>
</dbReference>
<proteinExistence type="predicted"/>
<reference evidence="2" key="1">
    <citation type="journal article" date="2023" name="G3 (Bethesda)">
        <title>A reference genome for the long-term kleptoplast-retaining sea slug Elysia crispata morphotype clarki.</title>
        <authorList>
            <person name="Eastman K.E."/>
            <person name="Pendleton A.L."/>
            <person name="Shaikh M.A."/>
            <person name="Suttiyut T."/>
            <person name="Ogas R."/>
            <person name="Tomko P."/>
            <person name="Gavelis G."/>
            <person name="Widhalm J.R."/>
            <person name="Wisecaver J.H."/>
        </authorList>
    </citation>
    <scope>NUCLEOTIDE SEQUENCE</scope>
    <source>
        <strain evidence="2">ECLA1</strain>
    </source>
</reference>
<feature type="compositionally biased region" description="Polar residues" evidence="1">
    <location>
        <begin position="46"/>
        <end position="67"/>
    </location>
</feature>
<comment type="caution">
    <text evidence="2">The sequence shown here is derived from an EMBL/GenBank/DDBJ whole genome shotgun (WGS) entry which is preliminary data.</text>
</comment>
<sequence>MCRQECEERTYVQVCSVFHNYMDCLNSGCDLTTGEQRAIQMVMGRSSENQGGHNCDIGSSTMQNPSTDWPKRRLIASTQGVHS</sequence>
<evidence type="ECO:0000313" key="3">
    <source>
        <dbReference type="Proteomes" id="UP001283361"/>
    </source>
</evidence>
<dbReference type="AlphaFoldDB" id="A0AAE0YZ65"/>
<accession>A0AAE0YZ65</accession>
<feature type="region of interest" description="Disordered" evidence="1">
    <location>
        <begin position="46"/>
        <end position="71"/>
    </location>
</feature>